<evidence type="ECO:0000256" key="6">
    <source>
        <dbReference type="ARBA" id="ARBA00022989"/>
    </source>
</evidence>
<dbReference type="GO" id="GO:0015450">
    <property type="term" value="F:protein-transporting ATPase activity"/>
    <property type="evidence" value="ECO:0007669"/>
    <property type="project" value="InterPro"/>
</dbReference>
<evidence type="ECO:0000313" key="14">
    <source>
        <dbReference type="Proteomes" id="UP000186308"/>
    </source>
</evidence>
<evidence type="ECO:0000259" key="10">
    <source>
        <dbReference type="Pfam" id="PF02355"/>
    </source>
</evidence>
<evidence type="ECO:0000256" key="9">
    <source>
        <dbReference type="HAMAP-Rule" id="MF_01463"/>
    </source>
</evidence>
<keyword evidence="2 9" id="KW-0813">Transport</keyword>
<comment type="caution">
    <text evidence="9">Lacks conserved residue(s) required for the propagation of feature annotation.</text>
</comment>
<proteinExistence type="inferred from homology"/>
<sequence length="526" mass="55696">MLYFTRLKTTMILLFCAIGVLLAVPNLIKRPLAGVPWPQIHLGLDLRGGSYLLMQVDMSAVVKEQLTGLTDDVRQALLKADIGYTDLGANVAAKRVQFNLLKPSDAAAVKPILQKLISPVEAAGGAPDIDVRIDPSGAATLTLSRAGLIAKQSQAIAQSITIIGRRIDGSGVVDPQIARQGSDKIVIQLPGVSDPNRIKRLLGKTAHMTFHMVAPNVNPETKTPPPGVEILPMLNDPAQSMAIRSRVAVDGADLTNAQAGQDPQTGGWVVNFTFNGTGARKFAEITTKNVGKLFAIELDHKIIEAPVIQTPIIGGQGQITGGFTAQSATDLALLLRAGALPAPLSVVEQQSVGPELGADAIRAGILSLAVGFVLVIVFMASFYGLFGWFANIALVVNLLLLVAVLSVMGATLTLPGMAGILLTLGMAVDANVLINERVREEVKLGRKPLAALEAGYKRAYGTIIDSNVTTLLAHIMLFIFGSPPVRGFAVTICVGIVTTLFTSTVLVRLITARWYIARRPAALPVF</sequence>
<evidence type="ECO:0000256" key="5">
    <source>
        <dbReference type="ARBA" id="ARBA00022927"/>
    </source>
</evidence>
<dbReference type="SUPFAM" id="SSF82866">
    <property type="entry name" value="Multidrug efflux transporter AcrB transmembrane domain"/>
    <property type="match status" value="1"/>
</dbReference>
<accession>A0A8G2CMZ9</accession>
<gene>
    <name evidence="9" type="primary">secD</name>
    <name evidence="13" type="ORF">SAMN05421828_12542</name>
</gene>
<dbReference type="GO" id="GO:0065002">
    <property type="term" value="P:intracellular protein transmembrane transport"/>
    <property type="evidence" value="ECO:0007669"/>
    <property type="project" value="UniProtKB-UniRule"/>
</dbReference>
<feature type="domain" description="Protein translocase subunit SecDF P1" evidence="11">
    <location>
        <begin position="156"/>
        <end position="214"/>
    </location>
</feature>
<feature type="domain" description="Protein export membrane protein SecD/SecF C-terminal" evidence="10">
    <location>
        <begin position="346"/>
        <end position="506"/>
    </location>
</feature>
<evidence type="ECO:0000256" key="1">
    <source>
        <dbReference type="ARBA" id="ARBA00004651"/>
    </source>
</evidence>
<feature type="domain" description="SecDF P1 head subdomain" evidence="12">
    <location>
        <begin position="230"/>
        <end position="342"/>
    </location>
</feature>
<dbReference type="InterPro" id="IPR001036">
    <property type="entry name" value="Acrflvin-R"/>
</dbReference>
<dbReference type="Pfam" id="PF22599">
    <property type="entry name" value="SecDF_P1_head"/>
    <property type="match status" value="1"/>
</dbReference>
<reference evidence="13 14" key="1">
    <citation type="submission" date="2017-01" db="EMBL/GenBank/DDBJ databases">
        <authorList>
            <person name="Varghese N."/>
            <person name="Submissions S."/>
        </authorList>
    </citation>
    <scope>NUCLEOTIDE SEQUENCE [LARGE SCALE GENOMIC DNA]</scope>
    <source>
        <strain evidence="13 14">ATCC 35905</strain>
    </source>
</reference>
<protein>
    <recommendedName>
        <fullName evidence="9">Protein translocase subunit SecD</fullName>
    </recommendedName>
</protein>
<keyword evidence="14" id="KW-1185">Reference proteome</keyword>
<evidence type="ECO:0000256" key="4">
    <source>
        <dbReference type="ARBA" id="ARBA00022692"/>
    </source>
</evidence>
<dbReference type="Gene3D" id="3.30.70.3400">
    <property type="match status" value="1"/>
</dbReference>
<dbReference type="GO" id="GO:0006605">
    <property type="term" value="P:protein targeting"/>
    <property type="evidence" value="ECO:0007669"/>
    <property type="project" value="UniProtKB-UniRule"/>
</dbReference>
<comment type="caution">
    <text evidence="13">The sequence shown here is derived from an EMBL/GenBank/DDBJ whole genome shotgun (WGS) entry which is preliminary data.</text>
</comment>
<dbReference type="InterPro" id="IPR048631">
    <property type="entry name" value="SecD_1st"/>
</dbReference>
<dbReference type="NCBIfam" id="TIGR00916">
    <property type="entry name" value="2A0604s01"/>
    <property type="match status" value="1"/>
</dbReference>
<dbReference type="PRINTS" id="PR00702">
    <property type="entry name" value="ACRIFLAVINRP"/>
</dbReference>
<dbReference type="GO" id="GO:0005886">
    <property type="term" value="C:plasma membrane"/>
    <property type="evidence" value="ECO:0007669"/>
    <property type="project" value="UniProtKB-SubCell"/>
</dbReference>
<dbReference type="PANTHER" id="PTHR30081">
    <property type="entry name" value="PROTEIN-EXPORT MEMBRANE PROTEIN SEC"/>
    <property type="match status" value="1"/>
</dbReference>
<keyword evidence="3 9" id="KW-1003">Cell membrane</keyword>
<evidence type="ECO:0000313" key="13">
    <source>
        <dbReference type="EMBL" id="SIR34206.1"/>
    </source>
</evidence>
<dbReference type="Pfam" id="PF21760">
    <property type="entry name" value="SecD_1st"/>
    <property type="match status" value="1"/>
</dbReference>
<dbReference type="AlphaFoldDB" id="A0A8G2CMZ9"/>
<dbReference type="GO" id="GO:0043952">
    <property type="term" value="P:protein transport by the Sec complex"/>
    <property type="evidence" value="ECO:0007669"/>
    <property type="project" value="UniProtKB-UniRule"/>
</dbReference>
<dbReference type="InterPro" id="IPR022813">
    <property type="entry name" value="SecD/SecF_arch_bac"/>
</dbReference>
<feature type="transmembrane region" description="Helical" evidence="9">
    <location>
        <begin position="364"/>
        <end position="385"/>
    </location>
</feature>
<comment type="function">
    <text evidence="9">Part of the Sec protein translocase complex. Interacts with the SecYEG preprotein conducting channel. SecDF uses the proton motive force (PMF) to complete protein translocation after the ATP-dependent function of SecA.</text>
</comment>
<evidence type="ECO:0000256" key="2">
    <source>
        <dbReference type="ARBA" id="ARBA00022448"/>
    </source>
</evidence>
<dbReference type="OrthoDB" id="9805019at2"/>
<dbReference type="Pfam" id="PF02355">
    <property type="entry name" value="SecD_SecF_C"/>
    <property type="match status" value="1"/>
</dbReference>
<keyword evidence="6 9" id="KW-1133">Transmembrane helix</keyword>
<keyword evidence="7 9" id="KW-0811">Translocation</keyword>
<keyword evidence="5 9" id="KW-0653">Protein transport</keyword>
<feature type="transmembrane region" description="Helical" evidence="9">
    <location>
        <begin position="392"/>
        <end position="412"/>
    </location>
</feature>
<keyword evidence="8 9" id="KW-0472">Membrane</keyword>
<evidence type="ECO:0000259" key="12">
    <source>
        <dbReference type="Pfam" id="PF22599"/>
    </source>
</evidence>
<dbReference type="FunFam" id="1.20.1640.10:FF:000004">
    <property type="entry name" value="Protein translocase subunit SecD"/>
    <property type="match status" value="1"/>
</dbReference>
<dbReference type="InterPro" id="IPR054384">
    <property type="entry name" value="SecDF_P1_head"/>
</dbReference>
<dbReference type="Proteomes" id="UP000186308">
    <property type="component" value="Unassembled WGS sequence"/>
</dbReference>
<dbReference type="EMBL" id="FTNE01000025">
    <property type="protein sequence ID" value="SIR34206.1"/>
    <property type="molecule type" value="Genomic_DNA"/>
</dbReference>
<dbReference type="Gene3D" id="3.30.1360.200">
    <property type="match status" value="1"/>
</dbReference>
<dbReference type="InterPro" id="IPR055344">
    <property type="entry name" value="SecD_SecF_C_bact"/>
</dbReference>
<evidence type="ECO:0000256" key="7">
    <source>
        <dbReference type="ARBA" id="ARBA00023010"/>
    </source>
</evidence>
<dbReference type="Pfam" id="PF07549">
    <property type="entry name" value="Sec_GG"/>
    <property type="match status" value="1"/>
</dbReference>
<dbReference type="NCBIfam" id="TIGR01129">
    <property type="entry name" value="secD"/>
    <property type="match status" value="1"/>
</dbReference>
<comment type="subcellular location">
    <subcellularLocation>
        <location evidence="1 9">Cell membrane</location>
        <topology evidence="1 9">Multi-pass membrane protein</topology>
    </subcellularLocation>
</comment>
<dbReference type="InterPro" id="IPR048634">
    <property type="entry name" value="SecD_SecF_C"/>
</dbReference>
<name>A0A8G2CMZ9_ACIRU</name>
<dbReference type="InterPro" id="IPR005791">
    <property type="entry name" value="SecD"/>
</dbReference>
<dbReference type="PANTHER" id="PTHR30081:SF1">
    <property type="entry name" value="PROTEIN TRANSLOCASE SUBUNIT SECD"/>
    <property type="match status" value="1"/>
</dbReference>
<dbReference type="Gene3D" id="1.20.1640.10">
    <property type="entry name" value="Multidrug efflux transporter AcrB transmembrane domain"/>
    <property type="match status" value="1"/>
</dbReference>
<feature type="transmembrane region" description="Helical" evidence="9">
    <location>
        <begin position="487"/>
        <end position="510"/>
    </location>
</feature>
<comment type="subunit">
    <text evidence="9">Forms a complex with SecF. Part of the essential Sec protein translocation apparatus which comprises SecA, SecYEG and auxiliary proteins SecDF-YajC and YidC.</text>
</comment>
<dbReference type="HAMAP" id="MF_01463_B">
    <property type="entry name" value="SecD_B"/>
    <property type="match status" value="1"/>
</dbReference>
<keyword evidence="4 9" id="KW-0812">Transmembrane</keyword>
<dbReference type="RefSeq" id="WP_029312535.1">
    <property type="nucleotide sequence ID" value="NZ_FTNE01000025.1"/>
</dbReference>
<evidence type="ECO:0000256" key="8">
    <source>
        <dbReference type="ARBA" id="ARBA00023136"/>
    </source>
</evidence>
<evidence type="ECO:0000259" key="11">
    <source>
        <dbReference type="Pfam" id="PF21760"/>
    </source>
</evidence>
<comment type="similarity">
    <text evidence="9">Belongs to the SecD/SecF family. SecD subfamily.</text>
</comment>
<organism evidence="13 14">
    <name type="scientific">Acidiphilium rubrum</name>
    <dbReference type="NCBI Taxonomy" id="526"/>
    <lineage>
        <taxon>Bacteria</taxon>
        <taxon>Pseudomonadati</taxon>
        <taxon>Pseudomonadota</taxon>
        <taxon>Alphaproteobacteria</taxon>
        <taxon>Acetobacterales</taxon>
        <taxon>Acidocellaceae</taxon>
        <taxon>Acidiphilium</taxon>
    </lineage>
</organism>
<dbReference type="InterPro" id="IPR022646">
    <property type="entry name" value="SecD/SecF_CS"/>
</dbReference>
<evidence type="ECO:0000256" key="3">
    <source>
        <dbReference type="ARBA" id="ARBA00022475"/>
    </source>
</evidence>